<dbReference type="AlphaFoldDB" id="A0A7R9FRU9"/>
<name>A0A7R9FRU9_9CRUS</name>
<sequence>MDARTLYPLYNRLEQLTIINTHLKEFPFHVLPVMMKLKELRLPSNALKLVPALRSTSLKTLILSNNEIGTLQPGWSLPNLEFLDIRGNPILTFPSQVVDGMMNLMVLAATNCNLGPVLSSGSLVFHSRSLRMVFLQDNNIVKVEPGAISGLRGDTKIYLLQNNITTLMEDSFRPMVEVASMGHGEIFVNDNPLKCEVSMAWLVLSPDVEQVLQKVIFFECLDGTSLLDLLLIRFLHLLLPFQWVYTMV</sequence>
<organism evidence="3">
    <name type="scientific">Darwinula stevensoni</name>
    <dbReference type="NCBI Taxonomy" id="69355"/>
    <lineage>
        <taxon>Eukaryota</taxon>
        <taxon>Metazoa</taxon>
        <taxon>Ecdysozoa</taxon>
        <taxon>Arthropoda</taxon>
        <taxon>Crustacea</taxon>
        <taxon>Oligostraca</taxon>
        <taxon>Ostracoda</taxon>
        <taxon>Podocopa</taxon>
        <taxon>Podocopida</taxon>
        <taxon>Darwinulocopina</taxon>
        <taxon>Darwinuloidea</taxon>
        <taxon>Darwinulidae</taxon>
        <taxon>Darwinula</taxon>
    </lineage>
</organism>
<dbReference type="Gene3D" id="3.80.10.10">
    <property type="entry name" value="Ribonuclease Inhibitor"/>
    <property type="match status" value="2"/>
</dbReference>
<keyword evidence="1" id="KW-0433">Leucine-rich repeat</keyword>
<proteinExistence type="predicted"/>
<dbReference type="InterPro" id="IPR032675">
    <property type="entry name" value="LRR_dom_sf"/>
</dbReference>
<dbReference type="InterPro" id="IPR001611">
    <property type="entry name" value="Leu-rich_rpt"/>
</dbReference>
<dbReference type="EMBL" id="LR904386">
    <property type="protein sequence ID" value="CAD7252807.1"/>
    <property type="molecule type" value="Genomic_DNA"/>
</dbReference>
<reference evidence="3" key="1">
    <citation type="submission" date="2020-11" db="EMBL/GenBank/DDBJ databases">
        <authorList>
            <person name="Tran Van P."/>
        </authorList>
    </citation>
    <scope>NUCLEOTIDE SEQUENCE</scope>
</reference>
<protein>
    <submittedName>
        <fullName evidence="3">Uncharacterized protein</fullName>
    </submittedName>
</protein>
<dbReference type="EMBL" id="CAJPEV010004869">
    <property type="protein sequence ID" value="CAG0902435.1"/>
    <property type="molecule type" value="Genomic_DNA"/>
</dbReference>
<dbReference type="Proteomes" id="UP000677054">
    <property type="component" value="Unassembled WGS sequence"/>
</dbReference>
<keyword evidence="4" id="KW-1185">Reference proteome</keyword>
<keyword evidence="2" id="KW-0677">Repeat</keyword>
<dbReference type="Pfam" id="PF13855">
    <property type="entry name" value="LRR_8"/>
    <property type="match status" value="1"/>
</dbReference>
<dbReference type="OrthoDB" id="676979at2759"/>
<accession>A0A7R9FRU9</accession>
<dbReference type="PANTHER" id="PTHR45617">
    <property type="entry name" value="LEUCINE RICH REPEAT FAMILY PROTEIN"/>
    <property type="match status" value="1"/>
</dbReference>
<evidence type="ECO:0000256" key="2">
    <source>
        <dbReference type="ARBA" id="ARBA00022737"/>
    </source>
</evidence>
<evidence type="ECO:0000313" key="4">
    <source>
        <dbReference type="Proteomes" id="UP000677054"/>
    </source>
</evidence>
<gene>
    <name evidence="3" type="ORF">DSTB1V02_LOCUS12560</name>
</gene>
<dbReference type="SUPFAM" id="SSF52058">
    <property type="entry name" value="L domain-like"/>
    <property type="match status" value="1"/>
</dbReference>
<dbReference type="Pfam" id="PF12799">
    <property type="entry name" value="LRR_4"/>
    <property type="match status" value="1"/>
</dbReference>
<dbReference type="PROSITE" id="PS51450">
    <property type="entry name" value="LRR"/>
    <property type="match status" value="1"/>
</dbReference>
<evidence type="ECO:0000313" key="3">
    <source>
        <dbReference type="EMBL" id="CAD7252807.1"/>
    </source>
</evidence>
<evidence type="ECO:0000256" key="1">
    <source>
        <dbReference type="ARBA" id="ARBA00022614"/>
    </source>
</evidence>
<dbReference type="InterPro" id="IPR025875">
    <property type="entry name" value="Leu-rich_rpt_4"/>
</dbReference>